<dbReference type="PANTHER" id="PTHR21324:SF2">
    <property type="entry name" value="EG:22E5.9 PROTEIN"/>
    <property type="match status" value="1"/>
</dbReference>
<feature type="transmembrane region" description="Helical" evidence="7">
    <location>
        <begin position="256"/>
        <end position="277"/>
    </location>
</feature>
<evidence type="ECO:0000256" key="4">
    <source>
        <dbReference type="ARBA" id="ARBA00022989"/>
    </source>
</evidence>
<proteinExistence type="inferred from homology"/>
<evidence type="ECO:0000256" key="1">
    <source>
        <dbReference type="ARBA" id="ARBA00004127"/>
    </source>
</evidence>
<dbReference type="EMBL" id="JAPWDV010000002">
    <property type="protein sequence ID" value="KAJ6219625.1"/>
    <property type="molecule type" value="Genomic_DNA"/>
</dbReference>
<organism evidence="9 10">
    <name type="scientific">Blomia tropicalis</name>
    <name type="common">Mite</name>
    <dbReference type="NCBI Taxonomy" id="40697"/>
    <lineage>
        <taxon>Eukaryota</taxon>
        <taxon>Metazoa</taxon>
        <taxon>Ecdysozoa</taxon>
        <taxon>Arthropoda</taxon>
        <taxon>Chelicerata</taxon>
        <taxon>Arachnida</taxon>
        <taxon>Acari</taxon>
        <taxon>Acariformes</taxon>
        <taxon>Sarcoptiformes</taxon>
        <taxon>Astigmata</taxon>
        <taxon>Glycyphagoidea</taxon>
        <taxon>Echimyopodidae</taxon>
        <taxon>Blomia</taxon>
    </lineage>
</organism>
<feature type="transmembrane region" description="Helical" evidence="7">
    <location>
        <begin position="408"/>
        <end position="430"/>
    </location>
</feature>
<dbReference type="InterPro" id="IPR050911">
    <property type="entry name" value="DRAM/TMEM150_Autophagy_Mod"/>
</dbReference>
<sequence length="571" mass="66392">MSNLDDEYEEENENYKTTSFTCDLQCILNNSVILRRNPVETNVTYFIDDLGKIEIAFKIFFNNNYNQSLLEKRKLMLKKNSKEVLQSSLSISDSFEVVTFSNKVPSAFKKCLKSDKKTVKFIETTPTPKDFNKISAPCKLFTEQLKEQKLENKVEVSNTIFNNDTSLINQLYVQKNISPIPDYESNVSVLKYMLNEHEKNFLTKTQIRSTPARKAKTIAIQNLKKTAALEEDEKFDRKKIKHIDVKEKKIKQEVPLMSIFVLFVALYLNQLEIWFPYVSDAGTLQPQAGFFSMFMDIIAFLVILTGYIRYRQVKYYLDTIARATQIELRSLLRLYHLNLYSMLCLYPCSIGLMLIGNFRTSEIPILHLIGNVLVLGLIVSVLFQILLCRHLWSSMRIESCPTTMSVMLLIGLLTTLLTFIFTYTSFFLAGLNNAFDFNWGLHWTYDKPGYLWHILATITEWFAVAISIPFYFLSTEFELTNMAERMQQMGTFLQSLQTRIDNTKSEDGSKQKLIDDILKKLQDIDEIENEIRQTLEEGTVTTEDRLDMELNLYNCATFRDLARSVYEQIQQ</sequence>
<feature type="domain" description="CWH43-like N-terminal" evidence="8">
    <location>
        <begin position="257"/>
        <end position="479"/>
    </location>
</feature>
<keyword evidence="5 7" id="KW-0472">Membrane</keyword>
<evidence type="ECO:0000259" key="8">
    <source>
        <dbReference type="Pfam" id="PF10277"/>
    </source>
</evidence>
<evidence type="ECO:0000313" key="10">
    <source>
        <dbReference type="Proteomes" id="UP001142055"/>
    </source>
</evidence>
<feature type="transmembrane region" description="Helical" evidence="7">
    <location>
        <begin position="364"/>
        <end position="387"/>
    </location>
</feature>
<dbReference type="InterPro" id="IPR019402">
    <property type="entry name" value="CWH43_N"/>
</dbReference>
<keyword evidence="10" id="KW-1185">Reference proteome</keyword>
<feature type="transmembrane region" description="Helical" evidence="7">
    <location>
        <begin position="337"/>
        <end position="358"/>
    </location>
</feature>
<keyword evidence="6" id="KW-0175">Coiled coil</keyword>
<dbReference type="Proteomes" id="UP001142055">
    <property type="component" value="Chromosome 2"/>
</dbReference>
<gene>
    <name evidence="9" type="ORF">RDWZM_005437</name>
</gene>
<dbReference type="AlphaFoldDB" id="A0A9Q0RMM0"/>
<feature type="transmembrane region" description="Helical" evidence="7">
    <location>
        <begin position="450"/>
        <end position="473"/>
    </location>
</feature>
<comment type="similarity">
    <text evidence="2">Belongs to the DRAM/TMEM150 family.</text>
</comment>
<reference evidence="9" key="1">
    <citation type="submission" date="2022-12" db="EMBL/GenBank/DDBJ databases">
        <title>Genome assemblies of Blomia tropicalis.</title>
        <authorList>
            <person name="Cui Y."/>
        </authorList>
    </citation>
    <scope>NUCLEOTIDE SEQUENCE</scope>
    <source>
        <tissue evidence="9">Adult mites</tissue>
    </source>
</reference>
<name>A0A9Q0RMM0_BLOTA</name>
<evidence type="ECO:0000313" key="9">
    <source>
        <dbReference type="EMBL" id="KAJ6219625.1"/>
    </source>
</evidence>
<protein>
    <recommendedName>
        <fullName evidence="8">CWH43-like N-terminal domain-containing protein</fullName>
    </recommendedName>
</protein>
<evidence type="ECO:0000256" key="3">
    <source>
        <dbReference type="ARBA" id="ARBA00022692"/>
    </source>
</evidence>
<comment type="subcellular location">
    <subcellularLocation>
        <location evidence="1">Endomembrane system</location>
        <topology evidence="1">Multi-pass membrane protein</topology>
    </subcellularLocation>
</comment>
<dbReference type="Pfam" id="PF10277">
    <property type="entry name" value="Frag1"/>
    <property type="match status" value="1"/>
</dbReference>
<evidence type="ECO:0000256" key="7">
    <source>
        <dbReference type="SAM" id="Phobius"/>
    </source>
</evidence>
<feature type="coiled-coil region" evidence="6">
    <location>
        <begin position="510"/>
        <end position="537"/>
    </location>
</feature>
<feature type="transmembrane region" description="Helical" evidence="7">
    <location>
        <begin position="289"/>
        <end position="308"/>
    </location>
</feature>
<evidence type="ECO:0000256" key="6">
    <source>
        <dbReference type="SAM" id="Coils"/>
    </source>
</evidence>
<keyword evidence="3 7" id="KW-0812">Transmembrane</keyword>
<dbReference type="PANTHER" id="PTHR21324">
    <property type="entry name" value="FASTING-INDUCIBLE INTEGRAL MEMBRANE PROTEIN TM6P1-RELATED"/>
    <property type="match status" value="1"/>
</dbReference>
<accession>A0A9Q0RMM0</accession>
<keyword evidence="4 7" id="KW-1133">Transmembrane helix</keyword>
<dbReference type="GO" id="GO:0012505">
    <property type="term" value="C:endomembrane system"/>
    <property type="evidence" value="ECO:0007669"/>
    <property type="project" value="UniProtKB-SubCell"/>
</dbReference>
<comment type="caution">
    <text evidence="9">The sequence shown here is derived from an EMBL/GenBank/DDBJ whole genome shotgun (WGS) entry which is preliminary data.</text>
</comment>
<evidence type="ECO:0000256" key="5">
    <source>
        <dbReference type="ARBA" id="ARBA00023136"/>
    </source>
</evidence>
<evidence type="ECO:0000256" key="2">
    <source>
        <dbReference type="ARBA" id="ARBA00006565"/>
    </source>
</evidence>